<keyword evidence="8" id="KW-0342">GTP-binding</keyword>
<keyword evidence="4" id="KW-0808">Transferase</keyword>
<keyword evidence="7" id="KW-0067">ATP-binding</keyword>
<evidence type="ECO:0000256" key="6">
    <source>
        <dbReference type="ARBA" id="ARBA00022777"/>
    </source>
</evidence>
<feature type="domain" description="SRP54-type proteins GTP-binding" evidence="11">
    <location>
        <begin position="46"/>
        <end position="105"/>
    </location>
</feature>
<keyword evidence="6 12" id="KW-0418">Kinase</keyword>
<dbReference type="GO" id="GO:0005524">
    <property type="term" value="F:ATP binding"/>
    <property type="evidence" value="ECO:0007669"/>
    <property type="project" value="UniProtKB-KW"/>
</dbReference>
<keyword evidence="5" id="KW-0547">Nucleotide-binding</keyword>
<comment type="similarity">
    <text evidence="10">Belongs to the GLYK kinase family.</text>
</comment>
<evidence type="ECO:0000259" key="11">
    <source>
        <dbReference type="Pfam" id="PF00448"/>
    </source>
</evidence>
<dbReference type="InterPro" id="IPR000897">
    <property type="entry name" value="SRP54_GTPase_dom"/>
</dbReference>
<dbReference type="GO" id="GO:0005737">
    <property type="term" value="C:cytoplasm"/>
    <property type="evidence" value="ECO:0007669"/>
    <property type="project" value="UniProtKB-SubCell"/>
</dbReference>
<accession>A0AAV9HZW6</accession>
<dbReference type="GO" id="GO:0006614">
    <property type="term" value="P:SRP-dependent cotranslational protein targeting to membrane"/>
    <property type="evidence" value="ECO:0007669"/>
    <property type="project" value="InterPro"/>
</dbReference>
<organism evidence="12 13">
    <name type="scientific">Cladorrhinum samala</name>
    <dbReference type="NCBI Taxonomy" id="585594"/>
    <lineage>
        <taxon>Eukaryota</taxon>
        <taxon>Fungi</taxon>
        <taxon>Dikarya</taxon>
        <taxon>Ascomycota</taxon>
        <taxon>Pezizomycotina</taxon>
        <taxon>Sordariomycetes</taxon>
        <taxon>Sordariomycetidae</taxon>
        <taxon>Sordariales</taxon>
        <taxon>Podosporaceae</taxon>
        <taxon>Cladorrhinum</taxon>
    </lineage>
</organism>
<gene>
    <name evidence="12" type="ORF">QBC42DRAFT_83856</name>
</gene>
<keyword evidence="13" id="KW-1185">Reference proteome</keyword>
<comment type="subcellular location">
    <subcellularLocation>
        <location evidence="2">Cytoplasm</location>
    </subcellularLocation>
    <subcellularLocation>
        <location evidence="1">Nucleus</location>
    </subcellularLocation>
</comment>
<evidence type="ECO:0000256" key="9">
    <source>
        <dbReference type="ARBA" id="ARBA00023242"/>
    </source>
</evidence>
<evidence type="ECO:0000313" key="12">
    <source>
        <dbReference type="EMBL" id="KAK4466427.1"/>
    </source>
</evidence>
<evidence type="ECO:0000313" key="13">
    <source>
        <dbReference type="Proteomes" id="UP001321749"/>
    </source>
</evidence>
<sequence>MAATPDIPVLQTRIIDDKSPICIPFILSQVQAHKSRLQSPGHARPFVIGLNGVQGVGKTTLVRALANTLEQREGLSTLVVSIDDFYLTHADQLALAAAHPDNALIQYRGEPGTHDIPLLTTFLTSILSPSYSSSSSSSSSPSPTPIPIPSYNKSAYSGLGDRSPPSTWTSVASPPQILILEGWLVGFRPLPSQTLESKFLSPDAKTLHNHTLAHLEFVNSALSLYEPVWNTFDAFVHIDAQNLEWVYDWRIEQERQLRRERGDINAMTDEQVVKFVDGYYPAYELYEEGVREGVFKGDPNKKGCQLRMVVGRDRKVVESVVI</sequence>
<evidence type="ECO:0000256" key="7">
    <source>
        <dbReference type="ARBA" id="ARBA00022840"/>
    </source>
</evidence>
<reference evidence="12" key="1">
    <citation type="journal article" date="2023" name="Mol. Phylogenet. Evol.">
        <title>Genome-scale phylogeny and comparative genomics of the fungal order Sordariales.</title>
        <authorList>
            <person name="Hensen N."/>
            <person name="Bonometti L."/>
            <person name="Westerberg I."/>
            <person name="Brannstrom I.O."/>
            <person name="Guillou S."/>
            <person name="Cros-Aarteil S."/>
            <person name="Calhoun S."/>
            <person name="Haridas S."/>
            <person name="Kuo A."/>
            <person name="Mondo S."/>
            <person name="Pangilinan J."/>
            <person name="Riley R."/>
            <person name="LaButti K."/>
            <person name="Andreopoulos B."/>
            <person name="Lipzen A."/>
            <person name="Chen C."/>
            <person name="Yan M."/>
            <person name="Daum C."/>
            <person name="Ng V."/>
            <person name="Clum A."/>
            <person name="Steindorff A."/>
            <person name="Ohm R.A."/>
            <person name="Martin F."/>
            <person name="Silar P."/>
            <person name="Natvig D.O."/>
            <person name="Lalanne C."/>
            <person name="Gautier V."/>
            <person name="Ament-Velasquez S.L."/>
            <person name="Kruys A."/>
            <person name="Hutchinson M.I."/>
            <person name="Powell A.J."/>
            <person name="Barry K."/>
            <person name="Miller A.N."/>
            <person name="Grigoriev I.V."/>
            <person name="Debuchy R."/>
            <person name="Gladieux P."/>
            <person name="Hiltunen Thoren M."/>
            <person name="Johannesson H."/>
        </authorList>
    </citation>
    <scope>NUCLEOTIDE SEQUENCE</scope>
    <source>
        <strain evidence="12">PSN324</strain>
    </source>
</reference>
<keyword evidence="9" id="KW-0539">Nucleus</keyword>
<evidence type="ECO:0000256" key="3">
    <source>
        <dbReference type="ARBA" id="ARBA00022490"/>
    </source>
</evidence>
<name>A0AAV9HZW6_9PEZI</name>
<evidence type="ECO:0000256" key="5">
    <source>
        <dbReference type="ARBA" id="ARBA00022741"/>
    </source>
</evidence>
<evidence type="ECO:0000256" key="1">
    <source>
        <dbReference type="ARBA" id="ARBA00004123"/>
    </source>
</evidence>
<dbReference type="InterPro" id="IPR027417">
    <property type="entry name" value="P-loop_NTPase"/>
</dbReference>
<keyword evidence="3" id="KW-0963">Cytoplasm</keyword>
<dbReference type="CDD" id="cd01983">
    <property type="entry name" value="SIMIBI"/>
    <property type="match status" value="1"/>
</dbReference>
<dbReference type="AlphaFoldDB" id="A0AAV9HZW6"/>
<dbReference type="Gene3D" id="3.40.50.300">
    <property type="entry name" value="P-loop containing nucleotide triphosphate hydrolases"/>
    <property type="match status" value="1"/>
</dbReference>
<dbReference type="SUPFAM" id="SSF52540">
    <property type="entry name" value="P-loop containing nucleoside triphosphate hydrolases"/>
    <property type="match status" value="1"/>
</dbReference>
<reference evidence="12" key="2">
    <citation type="submission" date="2023-06" db="EMBL/GenBank/DDBJ databases">
        <authorList>
            <consortium name="Lawrence Berkeley National Laboratory"/>
            <person name="Mondo S.J."/>
            <person name="Hensen N."/>
            <person name="Bonometti L."/>
            <person name="Westerberg I."/>
            <person name="Brannstrom I.O."/>
            <person name="Guillou S."/>
            <person name="Cros-Aarteil S."/>
            <person name="Calhoun S."/>
            <person name="Haridas S."/>
            <person name="Kuo A."/>
            <person name="Pangilinan J."/>
            <person name="Riley R."/>
            <person name="Labutti K."/>
            <person name="Andreopoulos B."/>
            <person name="Lipzen A."/>
            <person name="Chen C."/>
            <person name="Yanf M."/>
            <person name="Daum C."/>
            <person name="Ng V."/>
            <person name="Clum A."/>
            <person name="Steindorff A."/>
            <person name="Ohm R."/>
            <person name="Martin F."/>
            <person name="Silar P."/>
            <person name="Natvig D."/>
            <person name="Lalanne C."/>
            <person name="Gautier V."/>
            <person name="Ament-Velasquez S.L."/>
            <person name="Kruys A."/>
            <person name="Hutchinson M.I."/>
            <person name="Powell A.J."/>
            <person name="Barry K."/>
            <person name="Miller A.N."/>
            <person name="Grigoriev I.V."/>
            <person name="Debuchy R."/>
            <person name="Gladieux P."/>
            <person name="Thoren M.H."/>
            <person name="Johannesson H."/>
        </authorList>
    </citation>
    <scope>NUCLEOTIDE SEQUENCE</scope>
    <source>
        <strain evidence="12">PSN324</strain>
    </source>
</reference>
<dbReference type="GO" id="GO:0016301">
    <property type="term" value="F:kinase activity"/>
    <property type="evidence" value="ECO:0007669"/>
    <property type="project" value="UniProtKB-KW"/>
</dbReference>
<evidence type="ECO:0000256" key="10">
    <source>
        <dbReference type="ARBA" id="ARBA00061312"/>
    </source>
</evidence>
<dbReference type="GO" id="GO:0005634">
    <property type="term" value="C:nucleus"/>
    <property type="evidence" value="ECO:0007669"/>
    <property type="project" value="UniProtKB-SubCell"/>
</dbReference>
<evidence type="ECO:0000256" key="8">
    <source>
        <dbReference type="ARBA" id="ARBA00023134"/>
    </source>
</evidence>
<dbReference type="EMBL" id="MU864932">
    <property type="protein sequence ID" value="KAK4466427.1"/>
    <property type="molecule type" value="Genomic_DNA"/>
</dbReference>
<dbReference type="Pfam" id="PF00448">
    <property type="entry name" value="SRP54"/>
    <property type="match status" value="1"/>
</dbReference>
<evidence type="ECO:0000256" key="4">
    <source>
        <dbReference type="ARBA" id="ARBA00022679"/>
    </source>
</evidence>
<dbReference type="PANTHER" id="PTHR10285">
    <property type="entry name" value="URIDINE KINASE"/>
    <property type="match status" value="1"/>
</dbReference>
<evidence type="ECO:0000256" key="2">
    <source>
        <dbReference type="ARBA" id="ARBA00004496"/>
    </source>
</evidence>
<dbReference type="Proteomes" id="UP001321749">
    <property type="component" value="Unassembled WGS sequence"/>
</dbReference>
<dbReference type="FunFam" id="3.40.50.300:FF:001691">
    <property type="entry name" value="Probable ATP-dependent kinase TDA10"/>
    <property type="match status" value="1"/>
</dbReference>
<comment type="caution">
    <text evidence="12">The sequence shown here is derived from an EMBL/GenBank/DDBJ whole genome shotgun (WGS) entry which is preliminary data.</text>
</comment>
<protein>
    <submittedName>
        <fullName evidence="12">Kinase</fullName>
    </submittedName>
</protein>
<proteinExistence type="inferred from homology"/>
<dbReference type="GO" id="GO:0005525">
    <property type="term" value="F:GTP binding"/>
    <property type="evidence" value="ECO:0007669"/>
    <property type="project" value="UniProtKB-KW"/>
</dbReference>